<dbReference type="AlphaFoldDB" id="A0A1W2H7U2"/>
<protein>
    <submittedName>
        <fullName evidence="3">SnoaL-like domain-containing protein</fullName>
    </submittedName>
</protein>
<organism evidence="3 4">
    <name type="scientific">Aquiflexum balticum DSM 16537</name>
    <dbReference type="NCBI Taxonomy" id="758820"/>
    <lineage>
        <taxon>Bacteria</taxon>
        <taxon>Pseudomonadati</taxon>
        <taxon>Bacteroidota</taxon>
        <taxon>Cytophagia</taxon>
        <taxon>Cytophagales</taxon>
        <taxon>Cyclobacteriaceae</taxon>
        <taxon>Aquiflexum</taxon>
    </lineage>
</organism>
<dbReference type="RefSeq" id="WP_231955263.1">
    <property type="nucleotide sequence ID" value="NZ_LT838813.1"/>
</dbReference>
<gene>
    <name evidence="3" type="ORF">SAMN00777080_3361</name>
</gene>
<proteinExistence type="predicted"/>
<evidence type="ECO:0000313" key="3">
    <source>
        <dbReference type="EMBL" id="SMD44732.1"/>
    </source>
</evidence>
<reference evidence="4" key="1">
    <citation type="submission" date="2017-04" db="EMBL/GenBank/DDBJ databases">
        <authorList>
            <person name="Varghese N."/>
            <person name="Submissions S."/>
        </authorList>
    </citation>
    <scope>NUCLEOTIDE SEQUENCE [LARGE SCALE GENOMIC DNA]</scope>
    <source>
        <strain evidence="4">DSM 16537</strain>
    </source>
</reference>
<dbReference type="Pfam" id="PF13474">
    <property type="entry name" value="SnoaL_3"/>
    <property type="match status" value="1"/>
</dbReference>
<accession>A0A1W2H7U2</accession>
<feature type="signal peptide" evidence="1">
    <location>
        <begin position="1"/>
        <end position="20"/>
    </location>
</feature>
<dbReference type="InterPro" id="IPR032710">
    <property type="entry name" value="NTF2-like_dom_sf"/>
</dbReference>
<name>A0A1W2H7U2_9BACT</name>
<evidence type="ECO:0000259" key="2">
    <source>
        <dbReference type="Pfam" id="PF13474"/>
    </source>
</evidence>
<feature type="domain" description="SnoaL-like" evidence="2">
    <location>
        <begin position="29"/>
        <end position="147"/>
    </location>
</feature>
<evidence type="ECO:0000313" key="4">
    <source>
        <dbReference type="Proteomes" id="UP000192333"/>
    </source>
</evidence>
<sequence length="154" mass="17362">MKLKLLFLGLAAIVAVKTQAQQSDEINKVKQVLESYKQAIESLDTTGTGNLFVSQSIVIESGKVEGRYQDYLANHLGPELHHFESFKFSDYEVAIEVALPFAFATETYKYTIVLSKDKSVIERKGVATSILKKENGQWKIWQTHSSARKPQTNH</sequence>
<dbReference type="SUPFAM" id="SSF54427">
    <property type="entry name" value="NTF2-like"/>
    <property type="match status" value="1"/>
</dbReference>
<dbReference type="EMBL" id="LT838813">
    <property type="protein sequence ID" value="SMD44732.1"/>
    <property type="molecule type" value="Genomic_DNA"/>
</dbReference>
<evidence type="ECO:0000256" key="1">
    <source>
        <dbReference type="SAM" id="SignalP"/>
    </source>
</evidence>
<dbReference type="Proteomes" id="UP000192333">
    <property type="component" value="Chromosome I"/>
</dbReference>
<keyword evidence="4" id="KW-1185">Reference proteome</keyword>
<feature type="chain" id="PRO_5011963995" evidence="1">
    <location>
        <begin position="21"/>
        <end position="154"/>
    </location>
</feature>
<dbReference type="STRING" id="758820.SAMN00777080_3361"/>
<dbReference type="Gene3D" id="3.10.450.50">
    <property type="match status" value="1"/>
</dbReference>
<dbReference type="InterPro" id="IPR037401">
    <property type="entry name" value="SnoaL-like"/>
</dbReference>
<keyword evidence="1" id="KW-0732">Signal</keyword>